<evidence type="ECO:0000313" key="3">
    <source>
        <dbReference type="Proteomes" id="UP000436911"/>
    </source>
</evidence>
<evidence type="ECO:0000313" key="2">
    <source>
        <dbReference type="EMBL" id="KAA3527822.1"/>
    </source>
</evidence>
<dbReference type="PROSITE" id="PS00109">
    <property type="entry name" value="PROTEIN_KINASE_TYR"/>
    <property type="match status" value="1"/>
</dbReference>
<proteinExistence type="predicted"/>
<keyword evidence="2" id="KW-0418">Kinase</keyword>
<comment type="caution">
    <text evidence="2">The sequence shown here is derived from an EMBL/GenBank/DDBJ whole genome shotgun (WGS) entry which is preliminary data.</text>
</comment>
<dbReference type="InterPro" id="IPR008266">
    <property type="entry name" value="Tyr_kinase_AS"/>
</dbReference>
<dbReference type="InterPro" id="IPR011009">
    <property type="entry name" value="Kinase-like_dom_sf"/>
</dbReference>
<dbReference type="PANTHER" id="PTHR24359:SF1">
    <property type="entry name" value="INHIBITOR OF NUCLEAR FACTOR KAPPA-B KINASE EPSILON SUBUNIT HOMOLOG 1-RELATED"/>
    <property type="match status" value="1"/>
</dbReference>
<dbReference type="RefSeq" id="WP_060716162.1">
    <property type="nucleotide sequence ID" value="NZ_CP055266.1"/>
</dbReference>
<dbReference type="Gene3D" id="1.10.510.10">
    <property type="entry name" value="Transferase(Phosphotransferase) domain 1"/>
    <property type="match status" value="1"/>
</dbReference>
<dbReference type="InterPro" id="IPR000719">
    <property type="entry name" value="Prot_kinase_dom"/>
</dbReference>
<evidence type="ECO:0000259" key="1">
    <source>
        <dbReference type="PROSITE" id="PS50011"/>
    </source>
</evidence>
<feature type="domain" description="Protein kinase" evidence="1">
    <location>
        <begin position="64"/>
        <end position="301"/>
    </location>
</feature>
<dbReference type="PANTHER" id="PTHR24359">
    <property type="entry name" value="SERINE/THREONINE-PROTEIN KINASE SBK1"/>
    <property type="match status" value="1"/>
</dbReference>
<dbReference type="EMBL" id="QUSG01000005">
    <property type="protein sequence ID" value="KAA3527822.1"/>
    <property type="molecule type" value="Genomic_DNA"/>
</dbReference>
<name>A0A368P0C8_AGRVI</name>
<dbReference type="OrthoDB" id="9801841at2"/>
<reference evidence="2 3" key="1">
    <citation type="submission" date="2018-08" db="EMBL/GenBank/DDBJ databases">
        <title>Genome sequencing of Agrobacterium vitis strain ICMP 10754.</title>
        <authorList>
            <person name="Visnovsky S.B."/>
            <person name="Pitman A.R."/>
        </authorList>
    </citation>
    <scope>NUCLEOTIDE SEQUENCE [LARGE SCALE GENOMIC DNA]</scope>
    <source>
        <strain evidence="2 3">ICMP 10754</strain>
    </source>
</reference>
<dbReference type="Pfam" id="PF00069">
    <property type="entry name" value="Pkinase"/>
    <property type="match status" value="1"/>
</dbReference>
<sequence length="301" mass="32590">MPLPDGFNDVAACFSDLMQAVRGDSGTHHTDGEQRLLIDQLRNALDRRAETLAPSDPTFIAGTFAVETLLYEGRYSRVLKLQHRDLGTAYVLKTLTTDGASSASQAELLIREARIGLNLDHPSLVGTSMLLRLADGSPGIIQPWAGYSLRERLEKDDETELDVAQILHDLLTALEALHNRGLVHGDVTPSNIILDPQRRIARLADFGLTIECGASWADLGLAEAGSPDYCAPEQSASSNASAAMDLYSAGRVLLRMLGTAPQGQNFDLAQLAEHLCSVDPANRPRTVKQALEKLSQIRAKA</sequence>
<keyword evidence="2" id="KW-0808">Transferase</keyword>
<dbReference type="GO" id="GO:0005524">
    <property type="term" value="F:ATP binding"/>
    <property type="evidence" value="ECO:0007669"/>
    <property type="project" value="InterPro"/>
</dbReference>
<accession>A0A368P0C8</accession>
<dbReference type="AlphaFoldDB" id="A0A368P0C8"/>
<dbReference type="SUPFAM" id="SSF56112">
    <property type="entry name" value="Protein kinase-like (PK-like)"/>
    <property type="match status" value="1"/>
</dbReference>
<keyword evidence="2" id="KW-0723">Serine/threonine-protein kinase</keyword>
<gene>
    <name evidence="2" type="ORF">DXT89_11120</name>
</gene>
<dbReference type="PROSITE" id="PS50011">
    <property type="entry name" value="PROTEIN_KINASE_DOM"/>
    <property type="match status" value="1"/>
</dbReference>
<protein>
    <submittedName>
        <fullName evidence="2">Serine/threonine protein kinase</fullName>
    </submittedName>
</protein>
<dbReference type="GO" id="GO:0004674">
    <property type="term" value="F:protein serine/threonine kinase activity"/>
    <property type="evidence" value="ECO:0007669"/>
    <property type="project" value="UniProtKB-KW"/>
</dbReference>
<organism evidence="2 3">
    <name type="scientific">Agrobacterium vitis</name>
    <name type="common">Rhizobium vitis</name>
    <dbReference type="NCBI Taxonomy" id="373"/>
    <lineage>
        <taxon>Bacteria</taxon>
        <taxon>Pseudomonadati</taxon>
        <taxon>Pseudomonadota</taxon>
        <taxon>Alphaproteobacteria</taxon>
        <taxon>Hyphomicrobiales</taxon>
        <taxon>Rhizobiaceae</taxon>
        <taxon>Rhizobium/Agrobacterium group</taxon>
        <taxon>Agrobacterium</taxon>
    </lineage>
</organism>
<dbReference type="Proteomes" id="UP000436911">
    <property type="component" value="Unassembled WGS sequence"/>
</dbReference>
<dbReference type="GeneID" id="60680070"/>